<reference evidence="1 2" key="1">
    <citation type="submission" date="2020-10" db="EMBL/GenBank/DDBJ databases">
        <title>Plant Genome Project.</title>
        <authorList>
            <person name="Zhang R.-G."/>
        </authorList>
    </citation>
    <scope>NUCLEOTIDE SEQUENCE [LARGE SCALE GENOMIC DNA]</scope>
    <source>
        <strain evidence="1">FAFU-HL-1</strain>
        <tissue evidence="1">Leaf</tissue>
    </source>
</reference>
<evidence type="ECO:0000313" key="2">
    <source>
        <dbReference type="Proteomes" id="UP000657918"/>
    </source>
</evidence>
<accession>A0A835MNC0</accession>
<proteinExistence type="predicted"/>
<sequence length="132" mass="15085">MKFVGIGMRAIFKEVADAELGIGVGTGLASNMLIRFSKHGFILARMCESLRCGGRFGLTVERKIEVYVGERWWKELWQWILERQKGIKRREAERGMTVKEFSPKTLKTSLKNPRVASQSIDIYAAQCDKCLK</sequence>
<dbReference type="Proteomes" id="UP000657918">
    <property type="component" value="Unassembled WGS sequence"/>
</dbReference>
<gene>
    <name evidence="1" type="ORF">SADUNF_Sadunf15G0009700</name>
</gene>
<protein>
    <submittedName>
        <fullName evidence="1">Uncharacterized protein</fullName>
    </submittedName>
</protein>
<dbReference type="EMBL" id="JADGMS010000015">
    <property type="protein sequence ID" value="KAF9667311.1"/>
    <property type="molecule type" value="Genomic_DNA"/>
</dbReference>
<evidence type="ECO:0000313" key="1">
    <source>
        <dbReference type="EMBL" id="KAF9667311.1"/>
    </source>
</evidence>
<name>A0A835MNC0_9ROSI</name>
<dbReference type="AlphaFoldDB" id="A0A835MNC0"/>
<keyword evidence="2" id="KW-1185">Reference proteome</keyword>
<comment type="caution">
    <text evidence="1">The sequence shown here is derived from an EMBL/GenBank/DDBJ whole genome shotgun (WGS) entry which is preliminary data.</text>
</comment>
<organism evidence="1 2">
    <name type="scientific">Salix dunnii</name>
    <dbReference type="NCBI Taxonomy" id="1413687"/>
    <lineage>
        <taxon>Eukaryota</taxon>
        <taxon>Viridiplantae</taxon>
        <taxon>Streptophyta</taxon>
        <taxon>Embryophyta</taxon>
        <taxon>Tracheophyta</taxon>
        <taxon>Spermatophyta</taxon>
        <taxon>Magnoliopsida</taxon>
        <taxon>eudicotyledons</taxon>
        <taxon>Gunneridae</taxon>
        <taxon>Pentapetalae</taxon>
        <taxon>rosids</taxon>
        <taxon>fabids</taxon>
        <taxon>Malpighiales</taxon>
        <taxon>Salicaceae</taxon>
        <taxon>Saliceae</taxon>
        <taxon>Salix</taxon>
    </lineage>
</organism>